<evidence type="ECO:0000256" key="8">
    <source>
        <dbReference type="ARBA" id="ARBA00023170"/>
    </source>
</evidence>
<keyword evidence="6" id="KW-0297">G-protein coupled receptor</keyword>
<dbReference type="Proteomes" id="UP001153620">
    <property type="component" value="Chromosome 1"/>
</dbReference>
<comment type="subcellular location">
    <subcellularLocation>
        <location evidence="1">Cell membrane</location>
        <topology evidence="1">Multi-pass membrane protein</topology>
    </subcellularLocation>
</comment>
<dbReference type="AlphaFoldDB" id="A0A9N9RPQ6"/>
<keyword evidence="4 10" id="KW-0812">Transmembrane</keyword>
<name>A0A9N9RPQ6_9DIPT</name>
<evidence type="ECO:0000256" key="7">
    <source>
        <dbReference type="ARBA" id="ARBA00023136"/>
    </source>
</evidence>
<sequence>MTIKLMFKENLTNLIHCSLNINRKTVLVLFVTAMAENQICDLAEIIDNINWKSKTIVFVVLELINAIFAVVGNILVFIVFFREGKLRRKINFYIISLAIADFGVGLIGIPFGIFVIITKIPNEVCPDILCLAPISFLLTFSNVSIFSLVLISIKRFTSLIVNPTRQKLESTKNIAREISICWMFGILIGFLPIFWNNKSSTENCILTEVLSENYIIFRFTIVVLIPSLVIGVVYIKIYKIIKIQSRKQAERQQNRVACEKFDQKLLKKEIRATISISLIILMFWITWIPLQISYLVSVFCEDCIKPSTVAFFIGVIHFNSAINPLLYAYRMKDIRIAIVRLFNRNYLTSLSSTG</sequence>
<evidence type="ECO:0000256" key="3">
    <source>
        <dbReference type="ARBA" id="ARBA00022475"/>
    </source>
</evidence>
<dbReference type="Pfam" id="PF00001">
    <property type="entry name" value="7tm_1"/>
    <property type="match status" value="1"/>
</dbReference>
<evidence type="ECO:0000256" key="4">
    <source>
        <dbReference type="ARBA" id="ARBA00022692"/>
    </source>
</evidence>
<dbReference type="PRINTS" id="PR00237">
    <property type="entry name" value="GPCRRHODOPSN"/>
</dbReference>
<feature type="domain" description="G-protein coupled receptors family 1 profile" evidence="11">
    <location>
        <begin position="72"/>
        <end position="327"/>
    </location>
</feature>
<dbReference type="PANTHER" id="PTHR24248">
    <property type="entry name" value="ADRENERGIC RECEPTOR-RELATED G-PROTEIN COUPLED RECEPTOR"/>
    <property type="match status" value="1"/>
</dbReference>
<proteinExistence type="inferred from homology"/>
<dbReference type="Gene3D" id="1.20.1070.10">
    <property type="entry name" value="Rhodopsin 7-helix transmembrane proteins"/>
    <property type="match status" value="1"/>
</dbReference>
<reference evidence="12" key="1">
    <citation type="submission" date="2022-01" db="EMBL/GenBank/DDBJ databases">
        <authorList>
            <person name="King R."/>
        </authorList>
    </citation>
    <scope>NUCLEOTIDE SEQUENCE</scope>
</reference>
<keyword evidence="5 10" id="KW-1133">Transmembrane helix</keyword>
<dbReference type="GO" id="GO:0004993">
    <property type="term" value="F:G protein-coupled serotonin receptor activity"/>
    <property type="evidence" value="ECO:0007669"/>
    <property type="project" value="UniProtKB-ARBA"/>
</dbReference>
<keyword evidence="13" id="KW-1185">Reference proteome</keyword>
<evidence type="ECO:0000313" key="13">
    <source>
        <dbReference type="Proteomes" id="UP001153620"/>
    </source>
</evidence>
<keyword evidence="3" id="KW-1003">Cell membrane</keyword>
<dbReference type="GO" id="GO:0043410">
    <property type="term" value="P:positive regulation of MAPK cascade"/>
    <property type="evidence" value="ECO:0007669"/>
    <property type="project" value="TreeGrafter"/>
</dbReference>
<dbReference type="GO" id="GO:0005886">
    <property type="term" value="C:plasma membrane"/>
    <property type="evidence" value="ECO:0007669"/>
    <property type="project" value="UniProtKB-SubCell"/>
</dbReference>
<evidence type="ECO:0000259" key="11">
    <source>
        <dbReference type="PROSITE" id="PS50262"/>
    </source>
</evidence>
<evidence type="ECO:0000256" key="10">
    <source>
        <dbReference type="SAM" id="Phobius"/>
    </source>
</evidence>
<feature type="transmembrane region" description="Helical" evidence="10">
    <location>
        <begin position="92"/>
        <end position="117"/>
    </location>
</feature>
<dbReference type="SMART" id="SM01381">
    <property type="entry name" value="7TM_GPCR_Srsx"/>
    <property type="match status" value="1"/>
</dbReference>
<protein>
    <recommendedName>
        <fullName evidence="11">G-protein coupled receptors family 1 profile domain-containing protein</fullName>
    </recommendedName>
</protein>
<evidence type="ECO:0000313" key="12">
    <source>
        <dbReference type="EMBL" id="CAG9800434.1"/>
    </source>
</evidence>
<accession>A0A9N9RPQ6</accession>
<evidence type="ECO:0000256" key="5">
    <source>
        <dbReference type="ARBA" id="ARBA00022989"/>
    </source>
</evidence>
<gene>
    <name evidence="12" type="ORF">CHIRRI_LOCUS3377</name>
</gene>
<evidence type="ECO:0000256" key="6">
    <source>
        <dbReference type="ARBA" id="ARBA00023040"/>
    </source>
</evidence>
<feature type="transmembrane region" description="Helical" evidence="10">
    <location>
        <begin position="270"/>
        <end position="290"/>
    </location>
</feature>
<dbReference type="EMBL" id="OU895877">
    <property type="protein sequence ID" value="CAG9800434.1"/>
    <property type="molecule type" value="Genomic_DNA"/>
</dbReference>
<evidence type="ECO:0000256" key="1">
    <source>
        <dbReference type="ARBA" id="ARBA00004651"/>
    </source>
</evidence>
<keyword evidence="8" id="KW-0675">Receptor</keyword>
<feature type="transmembrane region" description="Helical" evidence="10">
    <location>
        <begin position="56"/>
        <end position="80"/>
    </location>
</feature>
<dbReference type="PROSITE" id="PS50262">
    <property type="entry name" value="G_PROTEIN_RECEP_F1_2"/>
    <property type="match status" value="1"/>
</dbReference>
<feature type="transmembrane region" description="Helical" evidence="10">
    <location>
        <begin position="129"/>
        <end position="153"/>
    </location>
</feature>
<feature type="transmembrane region" description="Helical" evidence="10">
    <location>
        <begin position="174"/>
        <end position="195"/>
    </location>
</feature>
<feature type="transmembrane region" description="Helical" evidence="10">
    <location>
        <begin position="215"/>
        <end position="237"/>
    </location>
</feature>
<evidence type="ECO:0000256" key="9">
    <source>
        <dbReference type="ARBA" id="ARBA00023224"/>
    </source>
</evidence>
<dbReference type="SUPFAM" id="SSF81321">
    <property type="entry name" value="Family A G protein-coupled receptor-like"/>
    <property type="match status" value="1"/>
</dbReference>
<dbReference type="InterPro" id="IPR000276">
    <property type="entry name" value="GPCR_Rhodpsn"/>
</dbReference>
<dbReference type="InterPro" id="IPR017452">
    <property type="entry name" value="GPCR_Rhodpsn_7TM"/>
</dbReference>
<reference evidence="12" key="2">
    <citation type="submission" date="2022-10" db="EMBL/GenBank/DDBJ databases">
        <authorList>
            <consortium name="ENA_rothamsted_submissions"/>
            <consortium name="culmorum"/>
            <person name="King R."/>
        </authorList>
    </citation>
    <scope>NUCLEOTIDE SEQUENCE</scope>
</reference>
<organism evidence="12 13">
    <name type="scientific">Chironomus riparius</name>
    <dbReference type="NCBI Taxonomy" id="315576"/>
    <lineage>
        <taxon>Eukaryota</taxon>
        <taxon>Metazoa</taxon>
        <taxon>Ecdysozoa</taxon>
        <taxon>Arthropoda</taxon>
        <taxon>Hexapoda</taxon>
        <taxon>Insecta</taxon>
        <taxon>Pterygota</taxon>
        <taxon>Neoptera</taxon>
        <taxon>Endopterygota</taxon>
        <taxon>Diptera</taxon>
        <taxon>Nematocera</taxon>
        <taxon>Chironomoidea</taxon>
        <taxon>Chironomidae</taxon>
        <taxon>Chironominae</taxon>
        <taxon>Chironomus</taxon>
    </lineage>
</organism>
<comment type="similarity">
    <text evidence="2">Belongs to the G-protein coupled receptor 1 family.</text>
</comment>
<evidence type="ECO:0000256" key="2">
    <source>
        <dbReference type="ARBA" id="ARBA00010663"/>
    </source>
</evidence>
<feature type="transmembrane region" description="Helical" evidence="10">
    <location>
        <begin position="310"/>
        <end position="329"/>
    </location>
</feature>
<keyword evidence="9" id="KW-0807">Transducer</keyword>
<dbReference type="GO" id="GO:0071880">
    <property type="term" value="P:adenylate cyclase-activating adrenergic receptor signaling pathway"/>
    <property type="evidence" value="ECO:0007669"/>
    <property type="project" value="TreeGrafter"/>
</dbReference>
<keyword evidence="7 10" id="KW-0472">Membrane</keyword>
<dbReference type="OrthoDB" id="284782at2759"/>